<gene>
    <name evidence="3" type="ORF">GCM10010909_10830</name>
</gene>
<comment type="caution">
    <text evidence="3">The sequence shown here is derived from an EMBL/GenBank/DDBJ whole genome shotgun (WGS) entry which is preliminary data.</text>
</comment>
<keyword evidence="4" id="KW-1185">Reference proteome</keyword>
<name>A0ABQ6A4Y9_9PROT</name>
<sequence>MKDQSILKAATELPASERDSRPMTADERKMARRRPRVTVIRRALRMTQEQFSAEFGIPLGTLRDWEQERAEPDAPARAYLRAIAGNAEAVAKALKTHPAPAAE</sequence>
<dbReference type="CDD" id="cd00093">
    <property type="entry name" value="HTH_XRE"/>
    <property type="match status" value="1"/>
</dbReference>
<reference evidence="4" key="1">
    <citation type="journal article" date="2019" name="Int. J. Syst. Evol. Microbiol.">
        <title>The Global Catalogue of Microorganisms (GCM) 10K type strain sequencing project: providing services to taxonomists for standard genome sequencing and annotation.</title>
        <authorList>
            <consortium name="The Broad Institute Genomics Platform"/>
            <consortium name="The Broad Institute Genome Sequencing Center for Infectious Disease"/>
            <person name="Wu L."/>
            <person name="Ma J."/>
        </authorList>
    </citation>
    <scope>NUCLEOTIDE SEQUENCE [LARGE SCALE GENOMIC DNA]</scope>
    <source>
        <strain evidence="4">NBRC 112502</strain>
    </source>
</reference>
<accession>A0ABQ6A4Y9</accession>
<dbReference type="Proteomes" id="UP001156641">
    <property type="component" value="Unassembled WGS sequence"/>
</dbReference>
<evidence type="ECO:0000256" key="1">
    <source>
        <dbReference type="SAM" id="MobiDB-lite"/>
    </source>
</evidence>
<dbReference type="Gene3D" id="1.10.260.40">
    <property type="entry name" value="lambda repressor-like DNA-binding domains"/>
    <property type="match status" value="1"/>
</dbReference>
<protein>
    <submittedName>
        <fullName evidence="3">Transcriptional regulator</fullName>
    </submittedName>
</protein>
<proteinExistence type="predicted"/>
<dbReference type="EMBL" id="BSOS01000022">
    <property type="protein sequence ID" value="GLR66403.1"/>
    <property type="molecule type" value="Genomic_DNA"/>
</dbReference>
<dbReference type="InterPro" id="IPR001387">
    <property type="entry name" value="Cro/C1-type_HTH"/>
</dbReference>
<organism evidence="3 4">
    <name type="scientific">Acidocella aquatica</name>
    <dbReference type="NCBI Taxonomy" id="1922313"/>
    <lineage>
        <taxon>Bacteria</taxon>
        <taxon>Pseudomonadati</taxon>
        <taxon>Pseudomonadota</taxon>
        <taxon>Alphaproteobacteria</taxon>
        <taxon>Acetobacterales</taxon>
        <taxon>Acidocellaceae</taxon>
        <taxon>Acidocella</taxon>
    </lineage>
</organism>
<evidence type="ECO:0000313" key="3">
    <source>
        <dbReference type="EMBL" id="GLR66403.1"/>
    </source>
</evidence>
<feature type="region of interest" description="Disordered" evidence="1">
    <location>
        <begin position="1"/>
        <end position="34"/>
    </location>
</feature>
<dbReference type="InterPro" id="IPR010982">
    <property type="entry name" value="Lambda_DNA-bd_dom_sf"/>
</dbReference>
<dbReference type="SUPFAM" id="SSF47413">
    <property type="entry name" value="lambda repressor-like DNA-binding domains"/>
    <property type="match status" value="1"/>
</dbReference>
<evidence type="ECO:0000259" key="2">
    <source>
        <dbReference type="PROSITE" id="PS50943"/>
    </source>
</evidence>
<dbReference type="PROSITE" id="PS50943">
    <property type="entry name" value="HTH_CROC1"/>
    <property type="match status" value="1"/>
</dbReference>
<feature type="compositionally biased region" description="Basic and acidic residues" evidence="1">
    <location>
        <begin position="15"/>
        <end position="29"/>
    </location>
</feature>
<evidence type="ECO:0000313" key="4">
    <source>
        <dbReference type="Proteomes" id="UP001156641"/>
    </source>
</evidence>
<feature type="domain" description="HTH cro/C1-type" evidence="2">
    <location>
        <begin position="40"/>
        <end position="74"/>
    </location>
</feature>